<dbReference type="PANTHER" id="PTHR43085">
    <property type="entry name" value="HEXOKINASE FAMILY MEMBER"/>
    <property type="match status" value="1"/>
</dbReference>
<dbReference type="PANTHER" id="PTHR43085:SF1">
    <property type="entry name" value="PSEUDOURIDINE KINASE-RELATED"/>
    <property type="match status" value="1"/>
</dbReference>
<evidence type="ECO:0000256" key="5">
    <source>
        <dbReference type="ARBA" id="ARBA00022840"/>
    </source>
</evidence>
<evidence type="ECO:0000256" key="4">
    <source>
        <dbReference type="ARBA" id="ARBA00022777"/>
    </source>
</evidence>
<name>A0A918S7M1_9HYPH</name>
<keyword evidence="4" id="KW-0418">Kinase</keyword>
<evidence type="ECO:0000259" key="6">
    <source>
        <dbReference type="Pfam" id="PF00294"/>
    </source>
</evidence>
<dbReference type="GO" id="GO:0005524">
    <property type="term" value="F:ATP binding"/>
    <property type="evidence" value="ECO:0007669"/>
    <property type="project" value="UniProtKB-KW"/>
</dbReference>
<comment type="caution">
    <text evidence="7">The sequence shown here is derived from an EMBL/GenBank/DDBJ whole genome shotgun (WGS) entry which is preliminary data.</text>
</comment>
<dbReference type="InterPro" id="IPR029056">
    <property type="entry name" value="Ribokinase-like"/>
</dbReference>
<organism evidence="7 8">
    <name type="scientific">Devosia pacifica</name>
    <dbReference type="NCBI Taxonomy" id="1335967"/>
    <lineage>
        <taxon>Bacteria</taxon>
        <taxon>Pseudomonadati</taxon>
        <taxon>Pseudomonadota</taxon>
        <taxon>Alphaproteobacteria</taxon>
        <taxon>Hyphomicrobiales</taxon>
        <taxon>Devosiaceae</taxon>
        <taxon>Devosia</taxon>
    </lineage>
</organism>
<evidence type="ECO:0000256" key="1">
    <source>
        <dbReference type="ARBA" id="ARBA00010688"/>
    </source>
</evidence>
<dbReference type="Pfam" id="PF00294">
    <property type="entry name" value="PfkB"/>
    <property type="match status" value="1"/>
</dbReference>
<proteinExistence type="inferred from homology"/>
<sequence length="309" mass="33136">MRGQIVKTSVDVAGSGFAVIDRLYERGSKQQESLGGSCANVLWSLAMLNRSVVPILSLGDDATGFEMVHEFESVGADTRYITRHAGRLSPVLVQFLDATTGEHHFSFTCPDTSTRFPAYRPIELSELDAARPIVENCAVFYSDRISPAIVEAMRATAEAGGIVYFEPSAVSDEALFRQALRYTSIIKFSEERLGHVLRPHLSEMQIFGMVTHGERGLEVVHGNYEVSCSAITAPRVLDTCGSGDMVSVGLIDRLLGAAATAATLSLEHVVAGARAGQSLASANCGFVGARGLFRELGAAAARQALDTRH</sequence>
<protein>
    <recommendedName>
        <fullName evidence="6">Carbohydrate kinase PfkB domain-containing protein</fullName>
    </recommendedName>
</protein>
<keyword evidence="8" id="KW-1185">Reference proteome</keyword>
<evidence type="ECO:0000256" key="3">
    <source>
        <dbReference type="ARBA" id="ARBA00022741"/>
    </source>
</evidence>
<dbReference type="InterPro" id="IPR011611">
    <property type="entry name" value="PfkB_dom"/>
</dbReference>
<reference evidence="7" key="2">
    <citation type="submission" date="2020-09" db="EMBL/GenBank/DDBJ databases">
        <authorList>
            <person name="Sun Q."/>
            <person name="Kim S."/>
        </authorList>
    </citation>
    <scope>NUCLEOTIDE SEQUENCE</scope>
    <source>
        <strain evidence="7">KCTC 32437</strain>
    </source>
</reference>
<keyword evidence="5" id="KW-0067">ATP-binding</keyword>
<dbReference type="SUPFAM" id="SSF53613">
    <property type="entry name" value="Ribokinase-like"/>
    <property type="match status" value="1"/>
</dbReference>
<dbReference type="EMBL" id="BMZE01000002">
    <property type="protein sequence ID" value="GHA25056.1"/>
    <property type="molecule type" value="Genomic_DNA"/>
</dbReference>
<evidence type="ECO:0000256" key="2">
    <source>
        <dbReference type="ARBA" id="ARBA00022679"/>
    </source>
</evidence>
<accession>A0A918S7M1</accession>
<reference evidence="7" key="1">
    <citation type="journal article" date="2014" name="Int. J. Syst. Evol. Microbiol.">
        <title>Complete genome sequence of Corynebacterium casei LMG S-19264T (=DSM 44701T), isolated from a smear-ripened cheese.</title>
        <authorList>
            <consortium name="US DOE Joint Genome Institute (JGI-PGF)"/>
            <person name="Walter F."/>
            <person name="Albersmeier A."/>
            <person name="Kalinowski J."/>
            <person name="Ruckert C."/>
        </authorList>
    </citation>
    <scope>NUCLEOTIDE SEQUENCE</scope>
    <source>
        <strain evidence="7">KCTC 32437</strain>
    </source>
</reference>
<keyword evidence="3" id="KW-0547">Nucleotide-binding</keyword>
<dbReference type="GO" id="GO:0016301">
    <property type="term" value="F:kinase activity"/>
    <property type="evidence" value="ECO:0007669"/>
    <property type="project" value="UniProtKB-KW"/>
</dbReference>
<dbReference type="AlphaFoldDB" id="A0A918S7M1"/>
<comment type="similarity">
    <text evidence="1">Belongs to the carbohydrate kinase PfkB family.</text>
</comment>
<dbReference type="InterPro" id="IPR050306">
    <property type="entry name" value="PfkB_Carbo_kinase"/>
</dbReference>
<evidence type="ECO:0000313" key="7">
    <source>
        <dbReference type="EMBL" id="GHA25056.1"/>
    </source>
</evidence>
<dbReference type="Proteomes" id="UP000646579">
    <property type="component" value="Unassembled WGS sequence"/>
</dbReference>
<keyword evidence="2" id="KW-0808">Transferase</keyword>
<evidence type="ECO:0000313" key="8">
    <source>
        <dbReference type="Proteomes" id="UP000646579"/>
    </source>
</evidence>
<gene>
    <name evidence="7" type="ORF">GCM10007989_20910</name>
</gene>
<feature type="domain" description="Carbohydrate kinase PfkB" evidence="6">
    <location>
        <begin position="26"/>
        <end position="270"/>
    </location>
</feature>
<dbReference type="Gene3D" id="3.40.1190.20">
    <property type="match status" value="1"/>
</dbReference>